<dbReference type="Proteomes" id="UP001642483">
    <property type="component" value="Unassembled WGS sequence"/>
</dbReference>
<proteinExistence type="predicted"/>
<accession>A0ABP0GK76</accession>
<comment type="caution">
    <text evidence="1">The sequence shown here is derived from an EMBL/GenBank/DDBJ whole genome shotgun (WGS) entry which is preliminary data.</text>
</comment>
<gene>
    <name evidence="1" type="ORF">CVLEPA_LOCUS23583</name>
</gene>
<evidence type="ECO:0000313" key="1">
    <source>
        <dbReference type="EMBL" id="CAK8691034.1"/>
    </source>
</evidence>
<name>A0ABP0GK76_CLALP</name>
<sequence>MFNCVSFRVLFIARCAEICWRKMEPKSNRVWNDVGHNLQLLGERSHIKYRLPECILNSHLHCNASVLIKVTKVKRRQALTLRPNVFERYKESKTKYGRFTFIGMTSKAQLEKVPRKEARWSKFSRRRCAERLLRIVDSFHVTTLKEYLNSIELSMAD</sequence>
<keyword evidence="2" id="KW-1185">Reference proteome</keyword>
<reference evidence="1 2" key="1">
    <citation type="submission" date="2024-02" db="EMBL/GenBank/DDBJ databases">
        <authorList>
            <person name="Daric V."/>
            <person name="Darras S."/>
        </authorList>
    </citation>
    <scope>NUCLEOTIDE SEQUENCE [LARGE SCALE GENOMIC DNA]</scope>
</reference>
<dbReference type="EMBL" id="CAWYQH010000119">
    <property type="protein sequence ID" value="CAK8691034.1"/>
    <property type="molecule type" value="Genomic_DNA"/>
</dbReference>
<evidence type="ECO:0000313" key="2">
    <source>
        <dbReference type="Proteomes" id="UP001642483"/>
    </source>
</evidence>
<protein>
    <submittedName>
        <fullName evidence="1">Uncharacterized protein</fullName>
    </submittedName>
</protein>
<organism evidence="1 2">
    <name type="scientific">Clavelina lepadiformis</name>
    <name type="common">Light-bulb sea squirt</name>
    <name type="synonym">Ascidia lepadiformis</name>
    <dbReference type="NCBI Taxonomy" id="159417"/>
    <lineage>
        <taxon>Eukaryota</taxon>
        <taxon>Metazoa</taxon>
        <taxon>Chordata</taxon>
        <taxon>Tunicata</taxon>
        <taxon>Ascidiacea</taxon>
        <taxon>Aplousobranchia</taxon>
        <taxon>Clavelinidae</taxon>
        <taxon>Clavelina</taxon>
    </lineage>
</organism>